<keyword evidence="6" id="KW-1185">Reference proteome</keyword>
<dbReference type="GO" id="GO:0006950">
    <property type="term" value="P:response to stress"/>
    <property type="evidence" value="ECO:0007669"/>
    <property type="project" value="TreeGrafter"/>
</dbReference>
<dbReference type="InterPro" id="IPR000835">
    <property type="entry name" value="HTH_MarR-typ"/>
</dbReference>
<evidence type="ECO:0000256" key="3">
    <source>
        <dbReference type="ARBA" id="ARBA00023163"/>
    </source>
</evidence>
<dbReference type="InterPro" id="IPR036388">
    <property type="entry name" value="WH-like_DNA-bd_sf"/>
</dbReference>
<reference evidence="5 6" key="1">
    <citation type="submission" date="2018-07" db="EMBL/GenBank/DDBJ databases">
        <title>Genomic Encyclopedia of Type Strains, Phase III (KMG-III): the genomes of soil and plant-associated and newly described type strains.</title>
        <authorList>
            <person name="Whitman W."/>
        </authorList>
    </citation>
    <scope>NUCLEOTIDE SEQUENCE [LARGE SCALE GENOMIC DNA]</scope>
    <source>
        <strain evidence="5 6">CECT 8525</strain>
    </source>
</reference>
<dbReference type="RefSeq" id="WP_114349400.1">
    <property type="nucleotide sequence ID" value="NZ_QPJL01000010.1"/>
</dbReference>
<name>A0A368YT54_9RHOB</name>
<proteinExistence type="predicted"/>
<dbReference type="SUPFAM" id="SSF46785">
    <property type="entry name" value="Winged helix' DNA-binding domain"/>
    <property type="match status" value="1"/>
</dbReference>
<dbReference type="EMBL" id="QPJL01000010">
    <property type="protein sequence ID" value="RCW83391.1"/>
    <property type="molecule type" value="Genomic_DNA"/>
</dbReference>
<organism evidence="5 6">
    <name type="scientific">Paracoccus lutimaris</name>
    <dbReference type="NCBI Taxonomy" id="1490030"/>
    <lineage>
        <taxon>Bacteria</taxon>
        <taxon>Pseudomonadati</taxon>
        <taxon>Pseudomonadota</taxon>
        <taxon>Alphaproteobacteria</taxon>
        <taxon>Rhodobacterales</taxon>
        <taxon>Paracoccaceae</taxon>
        <taxon>Paracoccus</taxon>
    </lineage>
</organism>
<dbReference type="GO" id="GO:0003677">
    <property type="term" value="F:DNA binding"/>
    <property type="evidence" value="ECO:0007669"/>
    <property type="project" value="UniProtKB-KW"/>
</dbReference>
<dbReference type="PANTHER" id="PTHR33164">
    <property type="entry name" value="TRANSCRIPTIONAL REGULATOR, MARR FAMILY"/>
    <property type="match status" value="1"/>
</dbReference>
<dbReference type="PANTHER" id="PTHR33164:SF102">
    <property type="entry name" value="TRANSCRIPTIONAL REGULATORY PROTEIN"/>
    <property type="match status" value="1"/>
</dbReference>
<feature type="domain" description="HTH marR-type" evidence="4">
    <location>
        <begin position="25"/>
        <end position="161"/>
    </location>
</feature>
<evidence type="ECO:0000259" key="4">
    <source>
        <dbReference type="PROSITE" id="PS50995"/>
    </source>
</evidence>
<dbReference type="PROSITE" id="PS01117">
    <property type="entry name" value="HTH_MARR_1"/>
    <property type="match status" value="1"/>
</dbReference>
<dbReference type="Proteomes" id="UP000253345">
    <property type="component" value="Unassembled WGS sequence"/>
</dbReference>
<keyword evidence="2" id="KW-0238">DNA-binding</keyword>
<evidence type="ECO:0000256" key="1">
    <source>
        <dbReference type="ARBA" id="ARBA00023015"/>
    </source>
</evidence>
<protein>
    <submittedName>
        <fullName evidence="5">MarR family transcriptional regulator</fullName>
    </submittedName>
</protein>
<keyword evidence="3" id="KW-0804">Transcription</keyword>
<dbReference type="PROSITE" id="PS50995">
    <property type="entry name" value="HTH_MARR_2"/>
    <property type="match status" value="1"/>
</dbReference>
<gene>
    <name evidence="5" type="ORF">DFP89_11072</name>
</gene>
<accession>A0A368YT54</accession>
<evidence type="ECO:0000256" key="2">
    <source>
        <dbReference type="ARBA" id="ARBA00023125"/>
    </source>
</evidence>
<dbReference type="Pfam" id="PF13463">
    <property type="entry name" value="HTH_27"/>
    <property type="match status" value="1"/>
</dbReference>
<sequence length="171" mass="19908">MPQRSPIHSAPALRPLPRTTRTEAYLESLQILERLHRLLLDLVKDEFERLGRTDLTPVQALLIYNLGTAEVTAGELRSRGMYQGSNVSYNLKKLVELGYVHHERCDMDRRAVRVRLTPEGQEVRDRVSDLFARHAEGLELSGVLDDPAIETVNLQWRRVERFWAEQIRYIY</sequence>
<dbReference type="InterPro" id="IPR036390">
    <property type="entry name" value="WH_DNA-bd_sf"/>
</dbReference>
<dbReference type="GO" id="GO:0003700">
    <property type="term" value="F:DNA-binding transcription factor activity"/>
    <property type="evidence" value="ECO:0007669"/>
    <property type="project" value="InterPro"/>
</dbReference>
<comment type="caution">
    <text evidence="5">The sequence shown here is derived from an EMBL/GenBank/DDBJ whole genome shotgun (WGS) entry which is preliminary data.</text>
</comment>
<dbReference type="Gene3D" id="1.10.10.10">
    <property type="entry name" value="Winged helix-like DNA-binding domain superfamily/Winged helix DNA-binding domain"/>
    <property type="match status" value="1"/>
</dbReference>
<dbReference type="OrthoDB" id="9793286at2"/>
<keyword evidence="1" id="KW-0805">Transcription regulation</keyword>
<dbReference type="SMART" id="SM00347">
    <property type="entry name" value="HTH_MARR"/>
    <property type="match status" value="1"/>
</dbReference>
<dbReference type="AlphaFoldDB" id="A0A368YT54"/>
<dbReference type="InterPro" id="IPR039422">
    <property type="entry name" value="MarR/SlyA-like"/>
</dbReference>
<dbReference type="InterPro" id="IPR023187">
    <property type="entry name" value="Tscrpt_reg_MarR-type_CS"/>
</dbReference>
<evidence type="ECO:0000313" key="5">
    <source>
        <dbReference type="EMBL" id="RCW83391.1"/>
    </source>
</evidence>
<evidence type="ECO:0000313" key="6">
    <source>
        <dbReference type="Proteomes" id="UP000253345"/>
    </source>
</evidence>